<dbReference type="InterPro" id="IPR000082">
    <property type="entry name" value="SEA_dom"/>
</dbReference>
<dbReference type="InterPro" id="IPR043718">
    <property type="entry name" value="DUF5659"/>
</dbReference>
<feature type="domain" description="SEA" evidence="1">
    <location>
        <begin position="55"/>
        <end position="84"/>
    </location>
</feature>
<dbReference type="EMBL" id="PFLI01000060">
    <property type="protein sequence ID" value="PIY72303.1"/>
    <property type="molecule type" value="Genomic_DNA"/>
</dbReference>
<evidence type="ECO:0000259" key="1">
    <source>
        <dbReference type="PROSITE" id="PS50024"/>
    </source>
</evidence>
<evidence type="ECO:0000313" key="2">
    <source>
        <dbReference type="EMBL" id="PIY72303.1"/>
    </source>
</evidence>
<dbReference type="AlphaFoldDB" id="A0A2M7QJ05"/>
<proteinExistence type="predicted"/>
<dbReference type="PROSITE" id="PS50024">
    <property type="entry name" value="SEA"/>
    <property type="match status" value="1"/>
</dbReference>
<comment type="caution">
    <text evidence="2">The sequence shown here is derived from an EMBL/GenBank/DDBJ whole genome shotgun (WGS) entry which is preliminary data.</text>
</comment>
<reference evidence="3" key="1">
    <citation type="submission" date="2017-09" db="EMBL/GenBank/DDBJ databases">
        <title>Depth-based differentiation of microbial function through sediment-hosted aquifers and enrichment of novel symbionts in the deep terrestrial subsurface.</title>
        <authorList>
            <person name="Probst A.J."/>
            <person name="Ladd B."/>
            <person name="Jarett J.K."/>
            <person name="Geller-Mcgrath D.E."/>
            <person name="Sieber C.M.K."/>
            <person name="Emerson J.B."/>
            <person name="Anantharaman K."/>
            <person name="Thomas B.C."/>
            <person name="Malmstrom R."/>
            <person name="Stieglmeier M."/>
            <person name="Klingl A."/>
            <person name="Woyke T."/>
            <person name="Ryan C.M."/>
            <person name="Banfield J.F."/>
        </authorList>
    </citation>
    <scope>NUCLEOTIDE SEQUENCE [LARGE SCALE GENOMIC DNA]</scope>
</reference>
<sequence>MNMTKLLKQGDFFKSSDLSLAVTISLWFPLDLIDKTNPKRAEFIFKREQGLDELVESYWSGKLRIEPKQFTSQMRIIKSRLYEN</sequence>
<protein>
    <recommendedName>
        <fullName evidence="1">SEA domain-containing protein</fullName>
    </recommendedName>
</protein>
<organism evidence="2 3">
    <name type="scientific">Candidatus Roizmanbacteria bacterium CG_4_10_14_0_8_um_filter_33_9</name>
    <dbReference type="NCBI Taxonomy" id="1974826"/>
    <lineage>
        <taxon>Bacteria</taxon>
        <taxon>Candidatus Roizmaniibacteriota</taxon>
    </lineage>
</organism>
<dbReference type="Pfam" id="PF18903">
    <property type="entry name" value="DUF5659"/>
    <property type="match status" value="1"/>
</dbReference>
<dbReference type="Proteomes" id="UP000229401">
    <property type="component" value="Unassembled WGS sequence"/>
</dbReference>
<evidence type="ECO:0000313" key="3">
    <source>
        <dbReference type="Proteomes" id="UP000229401"/>
    </source>
</evidence>
<accession>A0A2M7QJ05</accession>
<gene>
    <name evidence="2" type="ORF">COY87_01660</name>
</gene>
<name>A0A2M7QJ05_9BACT</name>